<sequence length="127" mass="14861">MLSQTFKINTMEDYLAYFVNKVNEPIFSTSLPIVKERILEICRELEEEIDGINKENFFQRWATINSLESQIWILLELSEVTAKKGKTVFTEEEVVITAKEDCRSYFKEKCGMTLLDETPHSLHFSID</sequence>
<name>A0ABD4ZU34_ENTGA</name>
<dbReference type="Proteomes" id="UP001241571">
    <property type="component" value="Unassembled WGS sequence"/>
</dbReference>
<organism evidence="1 2">
    <name type="scientific">Enterococcus gallinarum</name>
    <dbReference type="NCBI Taxonomy" id="1353"/>
    <lineage>
        <taxon>Bacteria</taxon>
        <taxon>Bacillati</taxon>
        <taxon>Bacillota</taxon>
        <taxon>Bacilli</taxon>
        <taxon>Lactobacillales</taxon>
        <taxon>Enterococcaceae</taxon>
        <taxon>Enterococcus</taxon>
    </lineage>
</organism>
<reference evidence="1 2" key="1">
    <citation type="submission" date="2023-06" db="EMBL/GenBank/DDBJ databases">
        <title>Acute promotion of culturable opportunistic pathogens and persistent increase of antibiotic resistance following antibiotic exposure in mouse gut microbiota.</title>
        <authorList>
            <person name="Li L."/>
            <person name="Wang B."/>
            <person name="Sun Y."/>
            <person name="Wang M."/>
            <person name="Xu H."/>
        </authorList>
    </citation>
    <scope>NUCLEOTIDE SEQUENCE [LARGE SCALE GENOMIC DNA]</scope>
    <source>
        <strain evidence="1 2">CRI2_2</strain>
    </source>
</reference>
<dbReference type="GeneID" id="93222263"/>
<evidence type="ECO:0000313" key="2">
    <source>
        <dbReference type="Proteomes" id="UP001241571"/>
    </source>
</evidence>
<comment type="caution">
    <text evidence="1">The sequence shown here is derived from an EMBL/GenBank/DDBJ whole genome shotgun (WGS) entry which is preliminary data.</text>
</comment>
<dbReference type="AlphaFoldDB" id="A0ABD4ZU34"/>
<accession>A0ABD4ZU34</accession>
<evidence type="ECO:0000313" key="1">
    <source>
        <dbReference type="EMBL" id="MDL4936270.1"/>
    </source>
</evidence>
<dbReference type="Pfam" id="PF22652">
    <property type="entry name" value="DUF7006"/>
    <property type="match status" value="1"/>
</dbReference>
<gene>
    <name evidence="1" type="ORF">QRX88_11140</name>
</gene>
<dbReference type="RefSeq" id="WP_167757180.1">
    <property type="nucleotide sequence ID" value="NZ_CAKOCH010000003.1"/>
</dbReference>
<dbReference type="EMBL" id="JASUBT010000007">
    <property type="protein sequence ID" value="MDL4936270.1"/>
    <property type="molecule type" value="Genomic_DNA"/>
</dbReference>
<dbReference type="InterPro" id="IPR054275">
    <property type="entry name" value="DUF7006"/>
</dbReference>
<proteinExistence type="predicted"/>
<protein>
    <submittedName>
        <fullName evidence="1">Uncharacterized protein</fullName>
    </submittedName>
</protein>